<protein>
    <submittedName>
        <fullName evidence="1">Uncharacterized protein</fullName>
    </submittedName>
</protein>
<dbReference type="RefSeq" id="WP_004379328.1">
    <property type="nucleotide sequence ID" value="NZ_JH114215.1"/>
</dbReference>
<gene>
    <name evidence="1" type="ORF">HMPREF9431_00344</name>
</gene>
<sequence length="49" mass="5262">MEACSLRVEMQRLRMAAPHFGMGTPLRGRSGGHTGAAPTILTRAAVLQR</sequence>
<organism evidence="1 2">
    <name type="scientific">Segatella oulorum F0390</name>
    <dbReference type="NCBI Taxonomy" id="702438"/>
    <lineage>
        <taxon>Bacteria</taxon>
        <taxon>Pseudomonadati</taxon>
        <taxon>Bacteroidota</taxon>
        <taxon>Bacteroidia</taxon>
        <taxon>Bacteroidales</taxon>
        <taxon>Prevotellaceae</taxon>
        <taxon>Segatella</taxon>
    </lineage>
</organism>
<evidence type="ECO:0000313" key="1">
    <source>
        <dbReference type="EMBL" id="EGV34384.1"/>
    </source>
</evidence>
<dbReference type="GeneID" id="95427053"/>
<accession>G1W943</accession>
<dbReference type="EMBL" id="ADGI01000015">
    <property type="protein sequence ID" value="EGV34384.1"/>
    <property type="molecule type" value="Genomic_DNA"/>
</dbReference>
<dbReference type="HOGENOM" id="CLU_3139240_0_0_10"/>
<dbReference type="PATRIC" id="fig|702438.4.peg.352"/>
<dbReference type="Proteomes" id="UP000005141">
    <property type="component" value="Unassembled WGS sequence"/>
</dbReference>
<name>G1W943_9BACT</name>
<proteinExistence type="predicted"/>
<keyword evidence="2" id="KW-1185">Reference proteome</keyword>
<dbReference type="AlphaFoldDB" id="G1W943"/>
<comment type="caution">
    <text evidence="1">The sequence shown here is derived from an EMBL/GenBank/DDBJ whole genome shotgun (WGS) entry which is preliminary data.</text>
</comment>
<reference evidence="1 2" key="1">
    <citation type="submission" date="2011-07" db="EMBL/GenBank/DDBJ databases">
        <title>The Genome Sequence of Prevotella oulorum F0390.</title>
        <authorList>
            <consortium name="The Broad Institute Genome Sequencing Platform"/>
            <consortium name="The Broad Institute Genome Sequencing Center for Infectious Disease"/>
            <person name="Earl A."/>
            <person name="Ward D."/>
            <person name="Feldgarden M."/>
            <person name="Gevers D."/>
            <person name="Izard J."/>
            <person name="Ganesan A."/>
            <person name="Baranova O.V."/>
            <person name="Blanton J.M."/>
            <person name="Tanner A.C."/>
            <person name="Dewhirst F.E."/>
            <person name="Young S.K."/>
            <person name="Zeng Q."/>
            <person name="Gargeya S."/>
            <person name="Fitzgerald M."/>
            <person name="Haas B."/>
            <person name="Abouelleil A."/>
            <person name="Alvarado L."/>
            <person name="Arachchi H.M."/>
            <person name="Berlin A."/>
            <person name="Brown A."/>
            <person name="Chapman S.B."/>
            <person name="Chen Z."/>
            <person name="Dunbar C."/>
            <person name="Freedman E."/>
            <person name="Gearin G."/>
            <person name="Gellesch M."/>
            <person name="Goldberg J."/>
            <person name="Griggs A."/>
            <person name="Gujja S."/>
            <person name="Heiman D."/>
            <person name="Howarth C."/>
            <person name="Larson L."/>
            <person name="Lui A."/>
            <person name="MacDonald P.J.P."/>
            <person name="Mehta T."/>
            <person name="Montmayeur A."/>
            <person name="Murphy C."/>
            <person name="Neiman D."/>
            <person name="Pearson M."/>
            <person name="Priest M."/>
            <person name="Roberts A."/>
            <person name="Saif S."/>
            <person name="Shea T."/>
            <person name="Shenoy N."/>
            <person name="Sisk P."/>
            <person name="Stolte C."/>
            <person name="Sykes S."/>
            <person name="Wortman J."/>
            <person name="Nusbaum C."/>
            <person name="Birren B."/>
        </authorList>
    </citation>
    <scope>NUCLEOTIDE SEQUENCE [LARGE SCALE GENOMIC DNA]</scope>
    <source>
        <strain evidence="1 2">F0390</strain>
    </source>
</reference>
<evidence type="ECO:0000313" key="2">
    <source>
        <dbReference type="Proteomes" id="UP000005141"/>
    </source>
</evidence>